<feature type="domain" description="CusB-like beta-barrel" evidence="8">
    <location>
        <begin position="250"/>
        <end position="326"/>
    </location>
</feature>
<dbReference type="InterPro" id="IPR058627">
    <property type="entry name" value="MdtA-like_C"/>
</dbReference>
<dbReference type="PANTHER" id="PTHR30097">
    <property type="entry name" value="CATION EFFLUX SYSTEM PROTEIN CUSB"/>
    <property type="match status" value="1"/>
</dbReference>
<feature type="compositionally biased region" description="Basic and acidic residues" evidence="3">
    <location>
        <begin position="590"/>
        <end position="601"/>
    </location>
</feature>
<evidence type="ECO:0000259" key="6">
    <source>
        <dbReference type="Pfam" id="PF25869"/>
    </source>
</evidence>
<dbReference type="InterPro" id="IPR058792">
    <property type="entry name" value="Beta-barrel_RND_2"/>
</dbReference>
<organism evidence="10 11">
    <name type="scientific">Marinicella pacifica</name>
    <dbReference type="NCBI Taxonomy" id="1171543"/>
    <lineage>
        <taxon>Bacteria</taxon>
        <taxon>Pseudomonadati</taxon>
        <taxon>Pseudomonadota</taxon>
        <taxon>Gammaproteobacteria</taxon>
        <taxon>Lysobacterales</taxon>
        <taxon>Marinicellaceae</taxon>
        <taxon>Marinicella</taxon>
    </lineage>
</organism>
<dbReference type="InterPro" id="IPR051909">
    <property type="entry name" value="MFP_Cation_Efflux"/>
</dbReference>
<dbReference type="SUPFAM" id="SSF111369">
    <property type="entry name" value="HlyD-like secretion proteins"/>
    <property type="match status" value="1"/>
</dbReference>
<keyword evidence="4" id="KW-1133">Transmembrane helix</keyword>
<dbReference type="Pfam" id="PF25919">
    <property type="entry name" value="BSH_CusB"/>
    <property type="match status" value="1"/>
</dbReference>
<sequence length="601" mass="67303">MTKQHSNNIKGITIGLILGIGLTFIAFKFLNSAESTQSAESADSKEPLYWVAPMDPNYKRDQPGQSPMGMDLIPVYEEQGGLADSGPGTIQISPAVVNNLGVRTKTVKKQDIHTQINTVGYVQYDEDLLVHIHPRVDGWVEKLYIKTAGNPVTKGQALYELYSPELVNAQEEYLLALDRKNQRLIHAAENRLQSLQITNEQINQLKKSRQVKQKITFYAPQSGVVDNLNIREGYFVKPGTTMMSIGSLEQVWVEAEVFERQADLLAIGQPVTMTLEFLPGKQWTGEVDYIYPTLNPETRTLKVRLKFDNEDQKLKPNMFAQITIHSNPMKDVLLVPTEAVIRTGDSNRVVLALGDGQFKSIDVELGRFYNQHAEILSGLQAGDQVVTSAQFLIDSESSKTSDFKRMEDVEDMPESVWVAATIQSVMPGHRMINASHEPIEEWDWPEMTMDFTVAENVNMSGLKAGTQAHLEIKRVSEQSYQVTGIHIQSDKEAGSSMDHSQHDMSDESVDNSTEDNSTEDHSDHDMSEMDHSQHDMSEEAEDNTTMDHSTMDHSGHDMSSMDHSQHEMSEKSAEQAPIDHSGHDMSSMNHNDDADSGDNHD</sequence>
<dbReference type="NCBIfam" id="TIGR01730">
    <property type="entry name" value="RND_mfp"/>
    <property type="match status" value="1"/>
</dbReference>
<gene>
    <name evidence="10" type="ORF">GCM10011365_18950</name>
</gene>
<dbReference type="Gene3D" id="2.40.50.320">
    <property type="entry name" value="Copper binding periplasmic protein CusF"/>
    <property type="match status" value="1"/>
</dbReference>
<dbReference type="RefSeq" id="WP_188365497.1">
    <property type="nucleotide sequence ID" value="NZ_BAABJF010000022.1"/>
</dbReference>
<feature type="compositionally biased region" description="Acidic residues" evidence="3">
    <location>
        <begin position="506"/>
        <end position="517"/>
    </location>
</feature>
<dbReference type="GO" id="GO:0046914">
    <property type="term" value="F:transition metal ion binding"/>
    <property type="evidence" value="ECO:0007669"/>
    <property type="project" value="TreeGrafter"/>
</dbReference>
<evidence type="ECO:0000256" key="3">
    <source>
        <dbReference type="SAM" id="MobiDB-lite"/>
    </source>
</evidence>
<name>A0A917FRG1_9GAMM</name>
<evidence type="ECO:0000313" key="10">
    <source>
        <dbReference type="EMBL" id="GGF97739.1"/>
    </source>
</evidence>
<dbReference type="EMBL" id="BMEO01000008">
    <property type="protein sequence ID" value="GGF97739.1"/>
    <property type="molecule type" value="Genomic_DNA"/>
</dbReference>
<dbReference type="Proteomes" id="UP000605253">
    <property type="component" value="Unassembled WGS sequence"/>
</dbReference>
<dbReference type="Gene3D" id="2.40.30.170">
    <property type="match status" value="1"/>
</dbReference>
<evidence type="ECO:0000256" key="2">
    <source>
        <dbReference type="ARBA" id="ARBA00022448"/>
    </source>
</evidence>
<dbReference type="Pfam" id="PF25967">
    <property type="entry name" value="RND-MFP_C"/>
    <property type="match status" value="1"/>
</dbReference>
<comment type="caution">
    <text evidence="10">The sequence shown here is derived from an EMBL/GenBank/DDBJ whole genome shotgun (WGS) entry which is preliminary data.</text>
</comment>
<evidence type="ECO:0000313" key="11">
    <source>
        <dbReference type="Proteomes" id="UP000605253"/>
    </source>
</evidence>
<dbReference type="PANTHER" id="PTHR30097:SF15">
    <property type="entry name" value="CATION EFFLUX SYSTEM PROTEIN CUSB"/>
    <property type="match status" value="1"/>
</dbReference>
<keyword evidence="4" id="KW-0472">Membrane</keyword>
<dbReference type="FunFam" id="2.40.30.170:FF:000010">
    <property type="entry name" value="Efflux RND transporter periplasmic adaptor subunit"/>
    <property type="match status" value="1"/>
</dbReference>
<feature type="compositionally biased region" description="Basic and acidic residues" evidence="3">
    <location>
        <begin position="518"/>
        <end position="537"/>
    </location>
</feature>
<evidence type="ECO:0000259" key="8">
    <source>
        <dbReference type="Pfam" id="PF25954"/>
    </source>
</evidence>
<dbReference type="GO" id="GO:0016020">
    <property type="term" value="C:membrane"/>
    <property type="evidence" value="ECO:0007669"/>
    <property type="project" value="InterPro"/>
</dbReference>
<dbReference type="Gene3D" id="2.40.420.20">
    <property type="match status" value="1"/>
</dbReference>
<dbReference type="InterPro" id="IPR042230">
    <property type="entry name" value="CusF_sf"/>
</dbReference>
<dbReference type="Gene3D" id="6.10.140.730">
    <property type="match status" value="1"/>
</dbReference>
<dbReference type="GO" id="GO:0060003">
    <property type="term" value="P:copper ion export"/>
    <property type="evidence" value="ECO:0007669"/>
    <property type="project" value="TreeGrafter"/>
</dbReference>
<dbReference type="InterPro" id="IPR058790">
    <property type="entry name" value="BSH_CusB"/>
</dbReference>
<dbReference type="GO" id="GO:0030288">
    <property type="term" value="C:outer membrane-bounded periplasmic space"/>
    <property type="evidence" value="ECO:0007669"/>
    <property type="project" value="TreeGrafter"/>
</dbReference>
<feature type="transmembrane region" description="Helical" evidence="4">
    <location>
        <begin position="12"/>
        <end position="30"/>
    </location>
</feature>
<dbReference type="GO" id="GO:0022857">
    <property type="term" value="F:transmembrane transporter activity"/>
    <property type="evidence" value="ECO:0007669"/>
    <property type="project" value="InterPro"/>
</dbReference>
<dbReference type="InterPro" id="IPR045800">
    <property type="entry name" value="HMBD"/>
</dbReference>
<feature type="compositionally biased region" description="Basic and acidic residues" evidence="3">
    <location>
        <begin position="549"/>
        <end position="573"/>
    </location>
</feature>
<feature type="domain" description="CusB-like barrel-sandwich hybrid" evidence="7">
    <location>
        <begin position="130"/>
        <end position="245"/>
    </location>
</feature>
<reference evidence="10" key="1">
    <citation type="journal article" date="2014" name="Int. J. Syst. Evol. Microbiol.">
        <title>Complete genome sequence of Corynebacterium casei LMG S-19264T (=DSM 44701T), isolated from a smear-ripened cheese.</title>
        <authorList>
            <consortium name="US DOE Joint Genome Institute (JGI-PGF)"/>
            <person name="Walter F."/>
            <person name="Albersmeier A."/>
            <person name="Kalinowski J."/>
            <person name="Ruckert C."/>
        </authorList>
    </citation>
    <scope>NUCLEOTIDE SEQUENCE</scope>
    <source>
        <strain evidence="10">CGMCC 1.12181</strain>
    </source>
</reference>
<feature type="compositionally biased region" description="Basic and acidic residues" evidence="3">
    <location>
        <begin position="490"/>
        <end position="505"/>
    </location>
</feature>
<dbReference type="InterPro" id="IPR021647">
    <property type="entry name" value="CusF_Ec"/>
</dbReference>
<feature type="domain" description="Heavy metal binding" evidence="5">
    <location>
        <begin position="49"/>
        <end position="75"/>
    </location>
</feature>
<dbReference type="Gene3D" id="2.40.50.100">
    <property type="match status" value="1"/>
</dbReference>
<dbReference type="InterPro" id="IPR058791">
    <property type="entry name" value="3HB_CusB"/>
</dbReference>
<feature type="region of interest" description="Disordered" evidence="3">
    <location>
        <begin position="490"/>
        <end position="601"/>
    </location>
</feature>
<dbReference type="Pfam" id="PF19335">
    <property type="entry name" value="HMBD"/>
    <property type="match status" value="1"/>
</dbReference>
<keyword evidence="11" id="KW-1185">Reference proteome</keyword>
<comment type="similarity">
    <text evidence="1">Belongs to the membrane fusion protein (MFP) (TC 8.A.1) family.</text>
</comment>
<dbReference type="AlphaFoldDB" id="A0A917FRG1"/>
<dbReference type="Pfam" id="PF11604">
    <property type="entry name" value="CusF_Ec"/>
    <property type="match status" value="1"/>
</dbReference>
<evidence type="ECO:0000259" key="5">
    <source>
        <dbReference type="Pfam" id="PF19335"/>
    </source>
</evidence>
<keyword evidence="2" id="KW-0813">Transport</keyword>
<keyword evidence="4" id="KW-0812">Transmembrane</keyword>
<dbReference type="Pfam" id="PF25954">
    <property type="entry name" value="Beta-barrel_RND_2"/>
    <property type="match status" value="1"/>
</dbReference>
<protein>
    <submittedName>
        <fullName evidence="10">Copper transporter</fullName>
    </submittedName>
</protein>
<proteinExistence type="inferred from homology"/>
<dbReference type="Pfam" id="PF25869">
    <property type="entry name" value="3HB_CusB"/>
    <property type="match status" value="1"/>
</dbReference>
<feature type="domain" description="CusB-like three alpha-helical bundle" evidence="6">
    <location>
        <begin position="165"/>
        <end position="212"/>
    </location>
</feature>
<evidence type="ECO:0000256" key="1">
    <source>
        <dbReference type="ARBA" id="ARBA00009477"/>
    </source>
</evidence>
<feature type="domain" description="Multidrug resistance protein MdtA-like C-terminal permuted SH3" evidence="9">
    <location>
        <begin position="331"/>
        <end position="388"/>
    </location>
</feature>
<accession>A0A917FRG1</accession>
<evidence type="ECO:0000259" key="9">
    <source>
        <dbReference type="Pfam" id="PF25967"/>
    </source>
</evidence>
<evidence type="ECO:0000256" key="4">
    <source>
        <dbReference type="SAM" id="Phobius"/>
    </source>
</evidence>
<evidence type="ECO:0000259" key="7">
    <source>
        <dbReference type="Pfam" id="PF25919"/>
    </source>
</evidence>
<dbReference type="GO" id="GO:0015679">
    <property type="term" value="P:plasma membrane copper ion transport"/>
    <property type="evidence" value="ECO:0007669"/>
    <property type="project" value="TreeGrafter"/>
</dbReference>
<dbReference type="InterPro" id="IPR006143">
    <property type="entry name" value="RND_pump_MFP"/>
</dbReference>
<reference evidence="10" key="2">
    <citation type="submission" date="2020-09" db="EMBL/GenBank/DDBJ databases">
        <authorList>
            <person name="Sun Q."/>
            <person name="Zhou Y."/>
        </authorList>
    </citation>
    <scope>NUCLEOTIDE SEQUENCE</scope>
    <source>
        <strain evidence="10">CGMCC 1.12181</strain>
    </source>
</reference>